<comment type="caution">
    <text evidence="2">The sequence shown here is derived from an EMBL/GenBank/DDBJ whole genome shotgun (WGS) entry which is preliminary data.</text>
</comment>
<feature type="chain" id="PRO_5042483930" description="Secreted protein" evidence="1">
    <location>
        <begin position="22"/>
        <end position="76"/>
    </location>
</feature>
<gene>
    <name evidence="2" type="ORF">CMEL01_00142</name>
</gene>
<feature type="signal peptide" evidence="1">
    <location>
        <begin position="1"/>
        <end position="21"/>
    </location>
</feature>
<dbReference type="Proteomes" id="UP001239795">
    <property type="component" value="Unassembled WGS sequence"/>
</dbReference>
<name>A0AAI9XZ11_9PEZI</name>
<evidence type="ECO:0000313" key="3">
    <source>
        <dbReference type="Proteomes" id="UP001239795"/>
    </source>
</evidence>
<organism evidence="2 3">
    <name type="scientific">Colletotrichum melonis</name>
    <dbReference type="NCBI Taxonomy" id="1209925"/>
    <lineage>
        <taxon>Eukaryota</taxon>
        <taxon>Fungi</taxon>
        <taxon>Dikarya</taxon>
        <taxon>Ascomycota</taxon>
        <taxon>Pezizomycotina</taxon>
        <taxon>Sordariomycetes</taxon>
        <taxon>Hypocreomycetidae</taxon>
        <taxon>Glomerellales</taxon>
        <taxon>Glomerellaceae</taxon>
        <taxon>Colletotrichum</taxon>
        <taxon>Colletotrichum acutatum species complex</taxon>
    </lineage>
</organism>
<sequence length="76" mass="8751">MSLWQVCSLQVSSLLLPVVSCKLAKRFQLEEGTKRGPCMYWVHACLPVQMIPTYLRYRTYAKSLCICPMSLRPGIR</sequence>
<dbReference type="EMBL" id="MLGG01000001">
    <property type="protein sequence ID" value="KAK1468375.1"/>
    <property type="molecule type" value="Genomic_DNA"/>
</dbReference>
<protein>
    <recommendedName>
        <fullName evidence="4">Secreted protein</fullName>
    </recommendedName>
</protein>
<evidence type="ECO:0000313" key="2">
    <source>
        <dbReference type="EMBL" id="KAK1468375.1"/>
    </source>
</evidence>
<evidence type="ECO:0000256" key="1">
    <source>
        <dbReference type="SAM" id="SignalP"/>
    </source>
</evidence>
<keyword evidence="1" id="KW-0732">Signal</keyword>
<keyword evidence="3" id="KW-1185">Reference proteome</keyword>
<proteinExistence type="predicted"/>
<reference evidence="2 3" key="1">
    <citation type="submission" date="2016-10" db="EMBL/GenBank/DDBJ databases">
        <title>The genome sequence of Colletotrichum fioriniae PJ7.</title>
        <authorList>
            <person name="Baroncelli R."/>
        </authorList>
    </citation>
    <scope>NUCLEOTIDE SEQUENCE [LARGE SCALE GENOMIC DNA]</scope>
    <source>
        <strain evidence="2">Col 31</strain>
    </source>
</reference>
<evidence type="ECO:0008006" key="4">
    <source>
        <dbReference type="Google" id="ProtNLM"/>
    </source>
</evidence>
<accession>A0AAI9XZ11</accession>
<dbReference type="AlphaFoldDB" id="A0AAI9XZ11"/>